<gene>
    <name evidence="1" type="ORF">SNAT2548_LOCUS28637</name>
</gene>
<dbReference type="InterPro" id="IPR004155">
    <property type="entry name" value="PBS_lyase_HEAT"/>
</dbReference>
<evidence type="ECO:0000313" key="1">
    <source>
        <dbReference type="EMBL" id="CAE7511541.1"/>
    </source>
</evidence>
<dbReference type="Proteomes" id="UP000604046">
    <property type="component" value="Unassembled WGS sequence"/>
</dbReference>
<dbReference type="AlphaFoldDB" id="A0A812TAB6"/>
<proteinExistence type="predicted"/>
<dbReference type="InterPro" id="IPR016024">
    <property type="entry name" value="ARM-type_fold"/>
</dbReference>
<organism evidence="1 2">
    <name type="scientific">Symbiodinium natans</name>
    <dbReference type="NCBI Taxonomy" id="878477"/>
    <lineage>
        <taxon>Eukaryota</taxon>
        <taxon>Sar</taxon>
        <taxon>Alveolata</taxon>
        <taxon>Dinophyceae</taxon>
        <taxon>Suessiales</taxon>
        <taxon>Symbiodiniaceae</taxon>
        <taxon>Symbiodinium</taxon>
    </lineage>
</organism>
<comment type="caution">
    <text evidence="1">The sequence shown here is derived from an EMBL/GenBank/DDBJ whole genome shotgun (WGS) entry which is preliminary data.</text>
</comment>
<dbReference type="Gene3D" id="1.25.10.10">
    <property type="entry name" value="Leucine-rich Repeat Variant"/>
    <property type="match status" value="2"/>
</dbReference>
<dbReference type="EMBL" id="CAJNDS010002524">
    <property type="protein sequence ID" value="CAE7511541.1"/>
    <property type="molecule type" value="Genomic_DNA"/>
</dbReference>
<dbReference type="SUPFAM" id="SSF48371">
    <property type="entry name" value="ARM repeat"/>
    <property type="match status" value="1"/>
</dbReference>
<keyword evidence="2" id="KW-1185">Reference proteome</keyword>
<reference evidence="1" key="1">
    <citation type="submission" date="2021-02" db="EMBL/GenBank/DDBJ databases">
        <authorList>
            <person name="Dougan E. K."/>
            <person name="Rhodes N."/>
            <person name="Thang M."/>
            <person name="Chan C."/>
        </authorList>
    </citation>
    <scope>NUCLEOTIDE SEQUENCE</scope>
</reference>
<sequence length="278" mass="30486">MKPEPGHDQIWSLTGELLWDIIVFLDGKALLNLGTTASYVLLTCERARLQRCLVQVRAPVKRPQGSKLRLSDDGHVSRRLCPPPRQRYVINFLPVQQSLAKLARFSKEGDRLALGSLLPWLENGDACTRAAAVRAVARVARREDRDVLASLLACLRDCSFGGAAMTEMATALRCLVAPGDPEVVEHIAGLLSNAAFPVRHAALQALPHVVAKGDAKAIDMILARVDDKDVEIREEAIRALAQVASEDDHRALNCLIRGLRDESIYVRRAALEVLPLSS</sequence>
<name>A0A812TAB6_9DINO</name>
<accession>A0A812TAB6</accession>
<evidence type="ECO:0000313" key="2">
    <source>
        <dbReference type="Proteomes" id="UP000604046"/>
    </source>
</evidence>
<evidence type="ECO:0008006" key="3">
    <source>
        <dbReference type="Google" id="ProtNLM"/>
    </source>
</evidence>
<dbReference type="InterPro" id="IPR011989">
    <property type="entry name" value="ARM-like"/>
</dbReference>
<dbReference type="SMART" id="SM00567">
    <property type="entry name" value="EZ_HEAT"/>
    <property type="match status" value="3"/>
</dbReference>
<dbReference type="Pfam" id="PF13646">
    <property type="entry name" value="HEAT_2"/>
    <property type="match status" value="1"/>
</dbReference>
<protein>
    <recommendedName>
        <fullName evidence="3">HEAT repeat domain-containing protein</fullName>
    </recommendedName>
</protein>
<dbReference type="OrthoDB" id="424643at2759"/>